<dbReference type="Pfam" id="PF00565">
    <property type="entry name" value="SNase"/>
    <property type="match status" value="1"/>
</dbReference>
<keyword evidence="4" id="KW-1185">Reference proteome</keyword>
<accession>A0ABT4XW46</accession>
<sequence>MLRLSCIAALVSSIWLGAAAAQDLTGTIRVVDGDTFAVAGQTIRIFGIDAPETDQMCGGFGTPMWGCGAWVSGEVRARFGGRRARCETVDVDRYQRIVARCYVDGADVGKSLVAEGLAFAFRKYSWDYDLDEKGAAVTGRGLHGQGVENPAAFRANARAGHAAQSMQQAPDGCVIKGNISADGKRIYHIPGQSWYARTVVKTSDGERWFCSEAEARQAGWRRARR</sequence>
<feature type="chain" id="PRO_5047098105" evidence="1">
    <location>
        <begin position="22"/>
        <end position="225"/>
    </location>
</feature>
<dbReference type="Proteomes" id="UP001210720">
    <property type="component" value="Unassembled WGS sequence"/>
</dbReference>
<dbReference type="Gene3D" id="2.40.50.90">
    <property type="match status" value="1"/>
</dbReference>
<dbReference type="PROSITE" id="PS50830">
    <property type="entry name" value="TNASE_3"/>
    <property type="match status" value="1"/>
</dbReference>
<evidence type="ECO:0000256" key="1">
    <source>
        <dbReference type="SAM" id="SignalP"/>
    </source>
</evidence>
<dbReference type="InterPro" id="IPR016071">
    <property type="entry name" value="Staphylococal_nuclease_OB-fold"/>
</dbReference>
<feature type="domain" description="TNase-like" evidence="2">
    <location>
        <begin position="29"/>
        <end position="118"/>
    </location>
</feature>
<dbReference type="RefSeq" id="WP_271433507.1">
    <property type="nucleotide sequence ID" value="NZ_JAQIOY010000007.1"/>
</dbReference>
<protein>
    <submittedName>
        <fullName evidence="3">Thermonuclease family protein</fullName>
    </submittedName>
</protein>
<dbReference type="SUPFAM" id="SSF50199">
    <property type="entry name" value="Staphylococcal nuclease"/>
    <property type="match status" value="1"/>
</dbReference>
<dbReference type="EMBL" id="JAQIOY010000007">
    <property type="protein sequence ID" value="MDA7426153.1"/>
    <property type="molecule type" value="Genomic_DNA"/>
</dbReference>
<reference evidence="3 4" key="1">
    <citation type="submission" date="2023-01" db="EMBL/GenBank/DDBJ databases">
        <title>Thalassococcus onchidii sp. nov., isolated from a marine invertebrate from the South China Sea.</title>
        <authorList>
            <person name="Xu S."/>
            <person name="Liu Z."/>
            <person name="Xu Y."/>
        </authorList>
    </citation>
    <scope>NUCLEOTIDE SEQUENCE [LARGE SCALE GENOMIC DNA]</scope>
    <source>
        <strain evidence="3 4">KCTC 32084</strain>
    </source>
</reference>
<evidence type="ECO:0000313" key="4">
    <source>
        <dbReference type="Proteomes" id="UP001210720"/>
    </source>
</evidence>
<dbReference type="SMART" id="SM00318">
    <property type="entry name" value="SNc"/>
    <property type="match status" value="1"/>
</dbReference>
<dbReference type="InterPro" id="IPR035437">
    <property type="entry name" value="SNase_OB-fold_sf"/>
</dbReference>
<feature type="signal peptide" evidence="1">
    <location>
        <begin position="1"/>
        <end position="21"/>
    </location>
</feature>
<organism evidence="3 4">
    <name type="scientific">Thalassococcus lentus</name>
    <dbReference type="NCBI Taxonomy" id="1210524"/>
    <lineage>
        <taxon>Bacteria</taxon>
        <taxon>Pseudomonadati</taxon>
        <taxon>Pseudomonadota</taxon>
        <taxon>Alphaproteobacteria</taxon>
        <taxon>Rhodobacterales</taxon>
        <taxon>Roseobacteraceae</taxon>
        <taxon>Thalassococcus</taxon>
    </lineage>
</organism>
<name>A0ABT4XW46_9RHOB</name>
<proteinExistence type="predicted"/>
<gene>
    <name evidence="3" type="ORF">PFY00_15565</name>
</gene>
<comment type="caution">
    <text evidence="3">The sequence shown here is derived from an EMBL/GenBank/DDBJ whole genome shotgun (WGS) entry which is preliminary data.</text>
</comment>
<keyword evidence="1" id="KW-0732">Signal</keyword>
<evidence type="ECO:0000259" key="2">
    <source>
        <dbReference type="PROSITE" id="PS50830"/>
    </source>
</evidence>
<evidence type="ECO:0000313" key="3">
    <source>
        <dbReference type="EMBL" id="MDA7426153.1"/>
    </source>
</evidence>